<feature type="transmembrane region" description="Helical" evidence="2">
    <location>
        <begin position="12"/>
        <end position="31"/>
    </location>
</feature>
<dbReference type="InterPro" id="IPR005693">
    <property type="entry name" value="Mce"/>
</dbReference>
<accession>A0ABT1M5C9</accession>
<dbReference type="InterPro" id="IPR052336">
    <property type="entry name" value="MlaD_Phospholipid_Transporter"/>
</dbReference>
<evidence type="ECO:0000259" key="4">
    <source>
        <dbReference type="Pfam" id="PF11887"/>
    </source>
</evidence>
<evidence type="ECO:0000259" key="3">
    <source>
        <dbReference type="Pfam" id="PF02470"/>
    </source>
</evidence>
<protein>
    <submittedName>
        <fullName evidence="5">MCE family protein</fullName>
    </submittedName>
</protein>
<organism evidence="5 6">
    <name type="scientific">Mycolicibacterium arenosum</name>
    <dbReference type="NCBI Taxonomy" id="2952157"/>
    <lineage>
        <taxon>Bacteria</taxon>
        <taxon>Bacillati</taxon>
        <taxon>Actinomycetota</taxon>
        <taxon>Actinomycetes</taxon>
        <taxon>Mycobacteriales</taxon>
        <taxon>Mycobacteriaceae</taxon>
        <taxon>Mycolicibacterium</taxon>
    </lineage>
</organism>
<keyword evidence="6" id="KW-1185">Reference proteome</keyword>
<evidence type="ECO:0000256" key="1">
    <source>
        <dbReference type="SAM" id="MobiDB-lite"/>
    </source>
</evidence>
<sequence>MLSRLVRIQLVLFTIASVIGVVTMAVVYVQVPTLLGIGRITVTLQMPAAGGLYPFSNVTYRGVNVGKVTEIRTVGGRSVEAELSLDTSPPIPVNLTARVRSVSAVGEQYVDLQPVDDAPPYLENGSVIPADRTALPEPVGPMLDKLNALVGSFPKDKLGPLLDEGFKAFNGAGYDFGSLLDSTTTLTRDLDGVADQSRALIDDSGPLLESQAQTTDSLAVWARSMAGITDQLVAHDDQFRALLQNGPGFAREVTTLLEQVKPTLPVLLANLTSIGQVLVTYNKSLEQLLVLFPPYLAGLQSVTPANNPTGKPLGDFAVSINDPPSCTVGFLPPSQWRSPADTTEMDTPDGIYCKLPQDAPIAVRGARNYPCVEHPGKRAATVQDCNSDKPFQPLAMRQHVLGPYPIDPNLISQGIPPDGRVDSGERLYAPVEGTGPPPGPPAEPAAAPPPPGGPQPAVGFAQYNPQTGAYMGPDGKFYHQTDLATPTAPESWTELMPGPN</sequence>
<dbReference type="InterPro" id="IPR024516">
    <property type="entry name" value="Mce_C"/>
</dbReference>
<keyword evidence="2" id="KW-0472">Membrane</keyword>
<dbReference type="Proteomes" id="UP001651690">
    <property type="component" value="Unassembled WGS sequence"/>
</dbReference>
<dbReference type="EMBL" id="JANDBD010000004">
    <property type="protein sequence ID" value="MCP9272997.1"/>
    <property type="molecule type" value="Genomic_DNA"/>
</dbReference>
<proteinExistence type="predicted"/>
<feature type="region of interest" description="Disordered" evidence="1">
    <location>
        <begin position="410"/>
        <end position="500"/>
    </location>
</feature>
<feature type="compositionally biased region" description="Pro residues" evidence="1">
    <location>
        <begin position="435"/>
        <end position="454"/>
    </location>
</feature>
<feature type="domain" description="Mce/MlaD" evidence="3">
    <location>
        <begin position="40"/>
        <end position="114"/>
    </location>
</feature>
<gene>
    <name evidence="5" type="ORF">NM203_12475</name>
</gene>
<dbReference type="Pfam" id="PF11887">
    <property type="entry name" value="Mce4_CUP1"/>
    <property type="match status" value="1"/>
</dbReference>
<evidence type="ECO:0000313" key="5">
    <source>
        <dbReference type="EMBL" id="MCP9272997.1"/>
    </source>
</evidence>
<keyword evidence="2" id="KW-1133">Transmembrane helix</keyword>
<evidence type="ECO:0000256" key="2">
    <source>
        <dbReference type="SAM" id="Phobius"/>
    </source>
</evidence>
<dbReference type="PANTHER" id="PTHR33371:SF16">
    <property type="entry name" value="MCE-FAMILY PROTEIN MCE3F"/>
    <property type="match status" value="1"/>
</dbReference>
<comment type="caution">
    <text evidence="5">The sequence shown here is derived from an EMBL/GenBank/DDBJ whole genome shotgun (WGS) entry which is preliminary data.</text>
</comment>
<dbReference type="Pfam" id="PF02470">
    <property type="entry name" value="MlaD"/>
    <property type="match status" value="1"/>
</dbReference>
<evidence type="ECO:0000313" key="6">
    <source>
        <dbReference type="Proteomes" id="UP001651690"/>
    </source>
</evidence>
<feature type="domain" description="Mammalian cell entry C-terminal" evidence="4">
    <location>
        <begin position="122"/>
        <end position="289"/>
    </location>
</feature>
<reference evidence="5 6" key="1">
    <citation type="submission" date="2022-06" db="EMBL/GenBank/DDBJ databases">
        <title>Mycolicibacterium sp. CAU 1645 isolated from seawater.</title>
        <authorList>
            <person name="Kim W."/>
        </authorList>
    </citation>
    <scope>NUCLEOTIDE SEQUENCE [LARGE SCALE GENOMIC DNA]</scope>
    <source>
        <strain evidence="5 6">CAU 1645</strain>
    </source>
</reference>
<dbReference type="RefSeq" id="WP_255060242.1">
    <property type="nucleotide sequence ID" value="NZ_JANDBD010000004.1"/>
</dbReference>
<dbReference type="NCBIfam" id="TIGR00996">
    <property type="entry name" value="Mtu_fam_mce"/>
    <property type="match status" value="1"/>
</dbReference>
<name>A0ABT1M5C9_9MYCO</name>
<keyword evidence="2" id="KW-0812">Transmembrane</keyword>
<dbReference type="InterPro" id="IPR003399">
    <property type="entry name" value="Mce/MlaD"/>
</dbReference>
<dbReference type="PANTHER" id="PTHR33371">
    <property type="entry name" value="INTERMEMBRANE PHOSPHOLIPID TRANSPORT SYSTEM BINDING PROTEIN MLAD-RELATED"/>
    <property type="match status" value="1"/>
</dbReference>